<keyword evidence="4" id="KW-0812">Transmembrane</keyword>
<keyword evidence="4" id="KW-1133">Transmembrane helix</keyword>
<feature type="transmembrane region" description="Helical" evidence="4">
    <location>
        <begin position="98"/>
        <end position="117"/>
    </location>
</feature>
<feature type="transmembrane region" description="Helical" evidence="4">
    <location>
        <begin position="7"/>
        <end position="25"/>
    </location>
</feature>
<feature type="domain" description="HTH araC/xylS-type" evidence="5">
    <location>
        <begin position="226"/>
        <end position="335"/>
    </location>
</feature>
<keyword evidence="2" id="KW-0238">DNA-binding</keyword>
<dbReference type="EMBL" id="WNKY01000065">
    <property type="protein sequence ID" value="MTV41704.1"/>
    <property type="molecule type" value="Genomic_DNA"/>
</dbReference>
<keyword evidence="3" id="KW-0804">Transcription</keyword>
<keyword evidence="7" id="KW-1185">Reference proteome</keyword>
<dbReference type="Gene3D" id="1.10.10.60">
    <property type="entry name" value="Homeodomain-like"/>
    <property type="match status" value="1"/>
</dbReference>
<name>A0A6L6PS93_9BURK</name>
<keyword evidence="1" id="KW-0805">Transcription regulation</keyword>
<sequence>MPILLDAALRGMSLSLLLILIAVLWRERGRIPLLKLGIVLCLGLCVQVFSSTPMFEAEMPRLWQMPFIAISVGNALLFCLLAHALFDDDFVLRPVHGALWACVLLVTAANCLMHSWLTLLVVRLVPFVCALLAAAVALRHWRSDLVEQRRTLRAVIVIGGIAYSAVTLVLRLQHETKPWQGAPALYDITALLIVVALATFHMVRLGQTELVPEPVAALPRPEARDDALAAALHRLMTEEQAYRGGELTVAALAARLQVPEYRLRRVINKQLGHRNFNTYINEFRLREAQAVLADPAQRALPVLTIALAAGFQSIGPFNRAFKAATGLTPSEFRKENMAES</sequence>
<organism evidence="6 7">
    <name type="scientific">Duganella radicis</name>
    <dbReference type="NCBI Taxonomy" id="551988"/>
    <lineage>
        <taxon>Bacteria</taxon>
        <taxon>Pseudomonadati</taxon>
        <taxon>Pseudomonadota</taxon>
        <taxon>Betaproteobacteria</taxon>
        <taxon>Burkholderiales</taxon>
        <taxon>Oxalobacteraceae</taxon>
        <taxon>Telluria group</taxon>
        <taxon>Duganella</taxon>
    </lineage>
</organism>
<reference evidence="6 7" key="1">
    <citation type="submission" date="2019-11" db="EMBL/GenBank/DDBJ databases">
        <title>Type strains purchased from KCTC, JCM and DSMZ.</title>
        <authorList>
            <person name="Lu H."/>
        </authorList>
    </citation>
    <scope>NUCLEOTIDE SEQUENCE [LARGE SCALE GENOMIC DNA]</scope>
    <source>
        <strain evidence="6 7">KCTC 22382</strain>
    </source>
</reference>
<dbReference type="GO" id="GO:0003700">
    <property type="term" value="F:DNA-binding transcription factor activity"/>
    <property type="evidence" value="ECO:0007669"/>
    <property type="project" value="InterPro"/>
</dbReference>
<dbReference type="InterPro" id="IPR018062">
    <property type="entry name" value="HTH_AraC-typ_CS"/>
</dbReference>
<evidence type="ECO:0000256" key="1">
    <source>
        <dbReference type="ARBA" id="ARBA00023015"/>
    </source>
</evidence>
<dbReference type="SUPFAM" id="SSF46689">
    <property type="entry name" value="Homeodomain-like"/>
    <property type="match status" value="1"/>
</dbReference>
<dbReference type="InterPro" id="IPR009057">
    <property type="entry name" value="Homeodomain-like_sf"/>
</dbReference>
<dbReference type="OrthoDB" id="345413at2"/>
<evidence type="ECO:0000313" key="6">
    <source>
        <dbReference type="EMBL" id="MTV41704.1"/>
    </source>
</evidence>
<accession>A0A6L6PS93</accession>
<evidence type="ECO:0000256" key="4">
    <source>
        <dbReference type="SAM" id="Phobius"/>
    </source>
</evidence>
<evidence type="ECO:0000259" key="5">
    <source>
        <dbReference type="PROSITE" id="PS01124"/>
    </source>
</evidence>
<feature type="transmembrane region" description="Helical" evidence="4">
    <location>
        <begin position="184"/>
        <end position="203"/>
    </location>
</feature>
<evidence type="ECO:0000256" key="3">
    <source>
        <dbReference type="ARBA" id="ARBA00023163"/>
    </source>
</evidence>
<proteinExistence type="predicted"/>
<dbReference type="InterPro" id="IPR018060">
    <property type="entry name" value="HTH_AraC"/>
</dbReference>
<comment type="caution">
    <text evidence="6">The sequence shown here is derived from an EMBL/GenBank/DDBJ whole genome shotgun (WGS) entry which is preliminary data.</text>
</comment>
<dbReference type="SMART" id="SM00342">
    <property type="entry name" value="HTH_ARAC"/>
    <property type="match status" value="1"/>
</dbReference>
<keyword evidence="4" id="KW-0472">Membrane</keyword>
<evidence type="ECO:0000256" key="2">
    <source>
        <dbReference type="ARBA" id="ARBA00023125"/>
    </source>
</evidence>
<dbReference type="Pfam" id="PF12833">
    <property type="entry name" value="HTH_18"/>
    <property type="match status" value="1"/>
</dbReference>
<dbReference type="PANTHER" id="PTHR43280">
    <property type="entry name" value="ARAC-FAMILY TRANSCRIPTIONAL REGULATOR"/>
    <property type="match status" value="1"/>
</dbReference>
<feature type="transmembrane region" description="Helical" evidence="4">
    <location>
        <begin position="32"/>
        <end position="50"/>
    </location>
</feature>
<dbReference type="PROSITE" id="PS00041">
    <property type="entry name" value="HTH_ARAC_FAMILY_1"/>
    <property type="match status" value="1"/>
</dbReference>
<dbReference type="Proteomes" id="UP000475582">
    <property type="component" value="Unassembled WGS sequence"/>
</dbReference>
<dbReference type="PRINTS" id="PR00032">
    <property type="entry name" value="HTHARAC"/>
</dbReference>
<feature type="transmembrane region" description="Helical" evidence="4">
    <location>
        <begin position="123"/>
        <end position="141"/>
    </location>
</feature>
<evidence type="ECO:0000313" key="7">
    <source>
        <dbReference type="Proteomes" id="UP000475582"/>
    </source>
</evidence>
<dbReference type="AlphaFoldDB" id="A0A6L6PS93"/>
<dbReference type="PANTHER" id="PTHR43280:SF29">
    <property type="entry name" value="ARAC-FAMILY TRANSCRIPTIONAL REGULATOR"/>
    <property type="match status" value="1"/>
</dbReference>
<feature type="transmembrane region" description="Helical" evidence="4">
    <location>
        <begin position="153"/>
        <end position="172"/>
    </location>
</feature>
<protein>
    <submittedName>
        <fullName evidence="6">Helix-turn-helix domain-containing protein</fullName>
    </submittedName>
</protein>
<gene>
    <name evidence="6" type="ORF">GM676_29550</name>
</gene>
<dbReference type="PROSITE" id="PS01124">
    <property type="entry name" value="HTH_ARAC_FAMILY_2"/>
    <property type="match status" value="1"/>
</dbReference>
<dbReference type="GO" id="GO:0043565">
    <property type="term" value="F:sequence-specific DNA binding"/>
    <property type="evidence" value="ECO:0007669"/>
    <property type="project" value="InterPro"/>
</dbReference>
<feature type="transmembrane region" description="Helical" evidence="4">
    <location>
        <begin position="62"/>
        <end position="86"/>
    </location>
</feature>
<dbReference type="RefSeq" id="WP_155468072.1">
    <property type="nucleotide sequence ID" value="NZ_WNKY01000065.1"/>
</dbReference>
<dbReference type="InterPro" id="IPR020449">
    <property type="entry name" value="Tscrpt_reg_AraC-type_HTH"/>
</dbReference>